<gene>
    <name evidence="3" type="ORF">Pfra01_001219700</name>
</gene>
<keyword evidence="1" id="KW-0812">Transmembrane</keyword>
<dbReference type="AlphaFoldDB" id="A0A9W6XJX4"/>
<feature type="transmembrane region" description="Helical" evidence="1">
    <location>
        <begin position="191"/>
        <end position="211"/>
    </location>
</feature>
<comment type="caution">
    <text evidence="3">The sequence shown here is derived from an EMBL/GenBank/DDBJ whole genome shotgun (WGS) entry which is preliminary data.</text>
</comment>
<sequence length="962" mass="108375">MYVPSNFSSVYSQRYRWSSCTARREVLTQNSSELLRCPPPRKGLRPRGVVPSMISFAMGSSAFKHKKFVCEIQIYFSQRVSYYTIRSRTDWLIYQSDSGSECSLLLSGADCNELCSFLILQPAAQRLCLMESHSLLAGSRDHQSARCRFPEPVDEDDELYVGREAPETEGVPRRRRAGEIFTFGELSALPWFGWLFVYVFVLLCFSVARCLTLQALVEMYGSPQDYTLGFKIAALGLGLLEDFVCATYFVYLLWLFDVVKRRALDGFGAKEGVPTLVVVNISTFVVSWLLFFVMMSPFIVDLMLVAHRNMRFTVDLVVALIRERHHLNAAPISADEVQRGYITMAALVVVAAVFAFVRMWASWADLSTWNPAQIVAALAGSRTHGDVSGIKYTELTLEEGEGERSVTPTKEMTIGKLSTGFVVVTGLVVTPAIAMVACSACSPLIAYSGLNATLNEMLGHALQPTPTDAMLTNVKDGQPWVERYIHPTEEHELFGNDTLYRRTTGFQGDLAFDVDISQENPPSVLVIGVESFRYKDSRYLVGEEDPSNLFKGTNMTITPNFDRWAKRGVALRNIWSSNPTSRSLESLLFAQVPYDSTVATGITGGKKDTKLSGLPQLFKQKGYETFFSTGSSITLDNWNVFLPTHGFETVWESKANLIMGEKHLNIKRSQWFGRDHRAFNWGVHDDVSFQLLGDLLIHKTKKQKQREAKGKPKKPLFITHYTISSHHPFKARPTWYTKADKPDFSALYDGEEHADDIQNYLEMRYFTDMQLGRFLDRMEKKGILNDTIVVIMGDHGQAPEADIMNTHEESVTRVAGAIIAEGRLGDTAGLVIEDAAEQYDILNTLADITGLPKGGFVQNGVGRSLKRKTTFGQRPVFSNDPNRKMAIVRGRHRLRYDRVTDSVLLHDTETDYAMTTDLFPELSLEDQAQWLAWRDSGRRITAYYKQRWDENCLLAVNCTADN</sequence>
<dbReference type="CDD" id="cd16015">
    <property type="entry name" value="LTA_synthase"/>
    <property type="match status" value="1"/>
</dbReference>
<protein>
    <submittedName>
        <fullName evidence="3">Unnamed protein product</fullName>
    </submittedName>
</protein>
<dbReference type="InterPro" id="IPR052701">
    <property type="entry name" value="GAG_Ulvan_Degrading_Sulfatases"/>
</dbReference>
<evidence type="ECO:0000259" key="2">
    <source>
        <dbReference type="Pfam" id="PF00884"/>
    </source>
</evidence>
<accession>A0A9W6XJX4</accession>
<organism evidence="3 4">
    <name type="scientific">Phytophthora fragariaefolia</name>
    <dbReference type="NCBI Taxonomy" id="1490495"/>
    <lineage>
        <taxon>Eukaryota</taxon>
        <taxon>Sar</taxon>
        <taxon>Stramenopiles</taxon>
        <taxon>Oomycota</taxon>
        <taxon>Peronosporomycetes</taxon>
        <taxon>Peronosporales</taxon>
        <taxon>Peronosporaceae</taxon>
        <taxon>Phytophthora</taxon>
    </lineage>
</organism>
<dbReference type="PANTHER" id="PTHR43751">
    <property type="entry name" value="SULFATASE"/>
    <property type="match status" value="1"/>
</dbReference>
<reference evidence="3" key="1">
    <citation type="submission" date="2023-04" db="EMBL/GenBank/DDBJ databases">
        <title>Phytophthora fragariaefolia NBRC 109709.</title>
        <authorList>
            <person name="Ichikawa N."/>
            <person name="Sato H."/>
            <person name="Tonouchi N."/>
        </authorList>
    </citation>
    <scope>NUCLEOTIDE SEQUENCE</scope>
    <source>
        <strain evidence="3">NBRC 109709</strain>
    </source>
</reference>
<keyword evidence="1" id="KW-1133">Transmembrane helix</keyword>
<dbReference type="EMBL" id="BSXT01001228">
    <property type="protein sequence ID" value="GMF40139.1"/>
    <property type="molecule type" value="Genomic_DNA"/>
</dbReference>
<dbReference type="InterPro" id="IPR000917">
    <property type="entry name" value="Sulfatase_N"/>
</dbReference>
<evidence type="ECO:0000313" key="3">
    <source>
        <dbReference type="EMBL" id="GMF40139.1"/>
    </source>
</evidence>
<feature type="domain" description="Sulfatase N-terminal" evidence="2">
    <location>
        <begin position="523"/>
        <end position="801"/>
    </location>
</feature>
<name>A0A9W6XJX4_9STRA</name>
<dbReference type="Pfam" id="PF00884">
    <property type="entry name" value="Sulfatase"/>
    <property type="match status" value="1"/>
</dbReference>
<proteinExistence type="predicted"/>
<dbReference type="PANTHER" id="PTHR43751:SF3">
    <property type="entry name" value="SULFATASE N-TERMINAL DOMAIN-CONTAINING PROTEIN"/>
    <property type="match status" value="1"/>
</dbReference>
<dbReference type="InterPro" id="IPR017850">
    <property type="entry name" value="Alkaline_phosphatase_core_sf"/>
</dbReference>
<feature type="transmembrane region" description="Helical" evidence="1">
    <location>
        <begin position="276"/>
        <end position="300"/>
    </location>
</feature>
<feature type="transmembrane region" description="Helical" evidence="1">
    <location>
        <begin position="341"/>
        <end position="361"/>
    </location>
</feature>
<feature type="transmembrane region" description="Helical" evidence="1">
    <location>
        <begin position="232"/>
        <end position="256"/>
    </location>
</feature>
<dbReference type="Gene3D" id="3.40.720.10">
    <property type="entry name" value="Alkaline Phosphatase, subunit A"/>
    <property type="match status" value="1"/>
</dbReference>
<dbReference type="Proteomes" id="UP001165121">
    <property type="component" value="Unassembled WGS sequence"/>
</dbReference>
<dbReference type="OrthoDB" id="103349at2759"/>
<evidence type="ECO:0000256" key="1">
    <source>
        <dbReference type="SAM" id="Phobius"/>
    </source>
</evidence>
<keyword evidence="4" id="KW-1185">Reference proteome</keyword>
<keyword evidence="1" id="KW-0472">Membrane</keyword>
<dbReference type="SUPFAM" id="SSF53649">
    <property type="entry name" value="Alkaline phosphatase-like"/>
    <property type="match status" value="1"/>
</dbReference>
<evidence type="ECO:0000313" key="4">
    <source>
        <dbReference type="Proteomes" id="UP001165121"/>
    </source>
</evidence>